<feature type="compositionally biased region" description="Acidic residues" evidence="1">
    <location>
        <begin position="719"/>
        <end position="728"/>
    </location>
</feature>
<feature type="region of interest" description="Disordered" evidence="1">
    <location>
        <begin position="534"/>
        <end position="593"/>
    </location>
</feature>
<dbReference type="Gene3D" id="3.40.50.410">
    <property type="entry name" value="von Willebrand factor, type A domain"/>
    <property type="match status" value="1"/>
</dbReference>
<keyword evidence="2" id="KW-1133">Transmembrane helix</keyword>
<feature type="compositionally biased region" description="Basic and acidic residues" evidence="1">
    <location>
        <begin position="627"/>
        <end position="638"/>
    </location>
</feature>
<dbReference type="InterPro" id="IPR002035">
    <property type="entry name" value="VWF_A"/>
</dbReference>
<dbReference type="RefSeq" id="WP_087462286.1">
    <property type="nucleotide sequence ID" value="NZ_CP021425.1"/>
</dbReference>
<organism evidence="5 6">
    <name type="scientific">Oleiphilus messinensis</name>
    <dbReference type="NCBI Taxonomy" id="141451"/>
    <lineage>
        <taxon>Bacteria</taxon>
        <taxon>Pseudomonadati</taxon>
        <taxon>Pseudomonadota</taxon>
        <taxon>Gammaproteobacteria</taxon>
        <taxon>Oceanospirillales</taxon>
        <taxon>Oleiphilaceae</taxon>
        <taxon>Oleiphilus</taxon>
    </lineage>
</organism>
<dbReference type="AlphaFoldDB" id="A0A1Y0ID36"/>
<evidence type="ECO:0000259" key="4">
    <source>
        <dbReference type="PROSITE" id="PS50234"/>
    </source>
</evidence>
<feature type="compositionally biased region" description="Acidic residues" evidence="1">
    <location>
        <begin position="535"/>
        <end position="563"/>
    </location>
</feature>
<feature type="chain" id="PRO_5012801655" evidence="3">
    <location>
        <begin position="32"/>
        <end position="886"/>
    </location>
</feature>
<feature type="compositionally biased region" description="Acidic residues" evidence="1">
    <location>
        <begin position="639"/>
        <end position="655"/>
    </location>
</feature>
<dbReference type="Pfam" id="PF00092">
    <property type="entry name" value="VWA"/>
    <property type="match status" value="1"/>
</dbReference>
<evidence type="ECO:0000256" key="1">
    <source>
        <dbReference type="SAM" id="MobiDB-lite"/>
    </source>
</evidence>
<dbReference type="Proteomes" id="UP000196027">
    <property type="component" value="Chromosome"/>
</dbReference>
<feature type="domain" description="VWFA" evidence="4">
    <location>
        <begin position="37"/>
        <end position="223"/>
    </location>
</feature>
<feature type="signal peptide" evidence="3">
    <location>
        <begin position="1"/>
        <end position="31"/>
    </location>
</feature>
<keyword evidence="3" id="KW-0732">Signal</keyword>
<dbReference type="PROSITE" id="PS50234">
    <property type="entry name" value="VWFA"/>
    <property type="match status" value="1"/>
</dbReference>
<keyword evidence="6" id="KW-1185">Reference proteome</keyword>
<evidence type="ECO:0000313" key="5">
    <source>
        <dbReference type="EMBL" id="ARU57385.1"/>
    </source>
</evidence>
<feature type="region of interest" description="Disordered" evidence="1">
    <location>
        <begin position="710"/>
        <end position="731"/>
    </location>
</feature>
<evidence type="ECO:0000256" key="2">
    <source>
        <dbReference type="SAM" id="Phobius"/>
    </source>
</evidence>
<feature type="region of interest" description="Disordered" evidence="1">
    <location>
        <begin position="625"/>
        <end position="669"/>
    </location>
</feature>
<feature type="compositionally biased region" description="Acidic residues" evidence="1">
    <location>
        <begin position="845"/>
        <end position="886"/>
    </location>
</feature>
<dbReference type="EMBL" id="CP021425">
    <property type="protein sequence ID" value="ARU57385.1"/>
    <property type="molecule type" value="Genomic_DNA"/>
</dbReference>
<name>A0A1Y0ID36_9GAMM</name>
<keyword evidence="2" id="KW-0472">Membrane</keyword>
<protein>
    <submittedName>
        <fullName evidence="5">von Willebrand factor type A (VWA) domain-containing protein</fullName>
    </submittedName>
</protein>
<keyword evidence="2" id="KW-0812">Transmembrane</keyword>
<proteinExistence type="predicted"/>
<dbReference type="InterPro" id="IPR036465">
    <property type="entry name" value="vWFA_dom_sf"/>
</dbReference>
<accession>A0A1Y0ID36</accession>
<gene>
    <name evidence="5" type="ORF">OLMES_3345</name>
</gene>
<dbReference type="SUPFAM" id="SSF53300">
    <property type="entry name" value="vWA-like"/>
    <property type="match status" value="1"/>
</dbReference>
<feature type="compositionally biased region" description="Acidic residues" evidence="1">
    <location>
        <begin position="827"/>
        <end position="837"/>
    </location>
</feature>
<dbReference type="CDD" id="cd00198">
    <property type="entry name" value="vWFA"/>
    <property type="match status" value="1"/>
</dbReference>
<evidence type="ECO:0000256" key="3">
    <source>
        <dbReference type="SAM" id="SignalP"/>
    </source>
</evidence>
<dbReference type="OrthoDB" id="798937at2"/>
<reference evidence="5 6" key="1">
    <citation type="submission" date="2017-05" db="EMBL/GenBank/DDBJ databases">
        <title>Genomic insights into alkan degradation activity of Oleiphilus messinensis.</title>
        <authorList>
            <person name="Kozyavkin S.A."/>
            <person name="Slesarev A.I."/>
            <person name="Golyshin P.N."/>
            <person name="Korzhenkov A."/>
            <person name="Golyshina O.N."/>
            <person name="Toshchakov S.V."/>
        </authorList>
    </citation>
    <scope>NUCLEOTIDE SEQUENCE [LARGE SCALE GENOMIC DNA]</scope>
    <source>
        <strain evidence="5 6">ME102</strain>
    </source>
</reference>
<evidence type="ECO:0000313" key="6">
    <source>
        <dbReference type="Proteomes" id="UP000196027"/>
    </source>
</evidence>
<feature type="compositionally biased region" description="Acidic residues" evidence="1">
    <location>
        <begin position="786"/>
        <end position="803"/>
    </location>
</feature>
<sequence length="886" mass="97518">MRLLPFRPKSQYSGFVCFFLFLFFNALPVSAADGPSDVRVLIDISGSMKKNDPNNLRIPAVNLLTELVPDGSTAGIWTFGQYVNMLVKHQKVDDLWRKMAKNKAKEINSVALYTNIGGAVETASDDFYKSESFENTHFILLTDGVVDIDRDPDKNLSERNRILSDVLSRISDRGARIHTVALSQNADLSLMEKLAVKTGGLAEVANSSEDLTRIFVRALDQAVPAEEVPLEGNTFDIDSSVEELTALIFKKPGSQPTRIIEPDDNGYSKGQKPDYVDWYSDKGYDLVTIKQPLEGQWRIEADLLPDSRVTVVSNLSMEVAQLPSNFFAGQTLHMEVAFKEGESTIVNPDFLKLIDVDLNIQTEDGKSGTKRLSKAEAPPENGIFEDNISKLRREGRYIVNVLADGKTFKRKHRQVITLRSPLNLEMIVAKDDRGESIYRLVIAPQNKEIDTDKTKIVTKIKAPDGNNLIKTVPFNKASGNWELDIFPNKGDGKYVVQLKVKGVTTDGGEFTFAPRSFDAVYPIEVGAQAIQSIPEPEESEPDSAVEDDPDQPDEPASVDEADESVIAPINVPETLEQESPDVTGNESDDAAPEEQPDWLLIGAAAGGGLLLLAGALFAFLKMRKGKQKGDETQERGSDDPELGDTDTFDEPDESLPEAAPVAAPAKQEPVLEIPEEDSLDDIDDQLDFVDDQEFGMTDDTAELEQMVADAAEEASQAAEDIEEQEFAQEPEMKMDVEDAIDLDDPGDELPVLDDIAEDAPVLEDAIDEDMDMMSEDPGMGGSELDAGLDEPDIDEPGLDESEQEIPQLEPEAMSPEEIEATLNAMDGADDFSEEDEVMEGKTAEDIADDILAENGVEDDDEEFNLEDFDISETDDLPSEDEDDKKD</sequence>
<feature type="region of interest" description="Disordered" evidence="1">
    <location>
        <begin position="771"/>
        <end position="886"/>
    </location>
</feature>
<feature type="transmembrane region" description="Helical" evidence="2">
    <location>
        <begin position="598"/>
        <end position="620"/>
    </location>
</feature>
<dbReference type="KEGG" id="ome:OLMES_3345"/>
<dbReference type="SMART" id="SM00327">
    <property type="entry name" value="VWA"/>
    <property type="match status" value="1"/>
</dbReference>